<evidence type="ECO:0000313" key="11">
    <source>
        <dbReference type="Proteomes" id="UP001589788"/>
    </source>
</evidence>
<evidence type="ECO:0000256" key="6">
    <source>
        <dbReference type="ARBA" id="ARBA00023146"/>
    </source>
</evidence>
<evidence type="ECO:0000256" key="7">
    <source>
        <dbReference type="ARBA" id="ARBA00048248"/>
    </source>
</evidence>
<protein>
    <recommendedName>
        <fullName evidence="1 8">Tyrosine--tRNA ligase</fullName>
        <ecNumber evidence="1 8">6.1.1.1</ecNumber>
    </recommendedName>
</protein>
<dbReference type="InterPro" id="IPR002305">
    <property type="entry name" value="aa-tRNA-synth_Ic"/>
</dbReference>
<comment type="catalytic activity">
    <reaction evidence="7">
        <text>tRNA(Tyr) + L-tyrosine + ATP = L-tyrosyl-tRNA(Tyr) + AMP + diphosphate + H(+)</text>
        <dbReference type="Rhea" id="RHEA:10220"/>
        <dbReference type="Rhea" id="RHEA-COMP:9706"/>
        <dbReference type="Rhea" id="RHEA-COMP:9707"/>
        <dbReference type="ChEBI" id="CHEBI:15378"/>
        <dbReference type="ChEBI" id="CHEBI:30616"/>
        <dbReference type="ChEBI" id="CHEBI:33019"/>
        <dbReference type="ChEBI" id="CHEBI:58315"/>
        <dbReference type="ChEBI" id="CHEBI:78442"/>
        <dbReference type="ChEBI" id="CHEBI:78536"/>
        <dbReference type="ChEBI" id="CHEBI:456215"/>
        <dbReference type="EC" id="6.1.1.1"/>
    </reaction>
</comment>
<dbReference type="Proteomes" id="UP001589788">
    <property type="component" value="Unassembled WGS sequence"/>
</dbReference>
<reference evidence="10 11" key="1">
    <citation type="submission" date="2024-09" db="EMBL/GenBank/DDBJ databases">
        <authorList>
            <person name="Sun Q."/>
            <person name="Mori K."/>
        </authorList>
    </citation>
    <scope>NUCLEOTIDE SEQUENCE [LARGE SCALE GENOMIC DNA]</scope>
    <source>
        <strain evidence="10 11">JCM 15389</strain>
    </source>
</reference>
<evidence type="ECO:0000256" key="9">
    <source>
        <dbReference type="RuleBase" id="RU363036"/>
    </source>
</evidence>
<dbReference type="EC" id="6.1.1.1" evidence="1 8"/>
<dbReference type="NCBIfam" id="TIGR00234">
    <property type="entry name" value="tyrS"/>
    <property type="match status" value="1"/>
</dbReference>
<keyword evidence="3 9" id="KW-0547">Nucleotide-binding</keyword>
<comment type="similarity">
    <text evidence="9">Belongs to the class-I aminoacyl-tRNA synthetase family.</text>
</comment>
<name>A0ABV6C1P8_9ACTN</name>
<dbReference type="InterPro" id="IPR002307">
    <property type="entry name" value="Tyr-tRNA-ligase"/>
</dbReference>
<evidence type="ECO:0000256" key="3">
    <source>
        <dbReference type="ARBA" id="ARBA00022741"/>
    </source>
</evidence>
<dbReference type="GO" id="GO:0004831">
    <property type="term" value="F:tyrosine-tRNA ligase activity"/>
    <property type="evidence" value="ECO:0007669"/>
    <property type="project" value="UniProtKB-EC"/>
</dbReference>
<accession>A0ABV6C1P8</accession>
<dbReference type="PRINTS" id="PR01040">
    <property type="entry name" value="TRNASYNTHTYR"/>
</dbReference>
<dbReference type="PANTHER" id="PTHR11766">
    <property type="entry name" value="TYROSYL-TRNA SYNTHETASE"/>
    <property type="match status" value="1"/>
</dbReference>
<dbReference type="InterPro" id="IPR014729">
    <property type="entry name" value="Rossmann-like_a/b/a_fold"/>
</dbReference>
<keyword evidence="6 9" id="KW-0030">Aminoacyl-tRNA synthetase</keyword>
<dbReference type="EMBL" id="JBHLYQ010000039">
    <property type="protein sequence ID" value="MFC0081606.1"/>
    <property type="molecule type" value="Genomic_DNA"/>
</dbReference>
<dbReference type="Gene3D" id="1.10.240.10">
    <property type="entry name" value="Tyrosyl-Transfer RNA Synthetase"/>
    <property type="match status" value="1"/>
</dbReference>
<dbReference type="PROSITE" id="PS00178">
    <property type="entry name" value="AA_TRNA_LIGASE_I"/>
    <property type="match status" value="1"/>
</dbReference>
<evidence type="ECO:0000256" key="1">
    <source>
        <dbReference type="ARBA" id="ARBA00013160"/>
    </source>
</evidence>
<evidence type="ECO:0000313" key="10">
    <source>
        <dbReference type="EMBL" id="MFC0081606.1"/>
    </source>
</evidence>
<evidence type="ECO:0000256" key="5">
    <source>
        <dbReference type="ARBA" id="ARBA00022917"/>
    </source>
</evidence>
<keyword evidence="4 9" id="KW-0067">ATP-binding</keyword>
<keyword evidence="5 9" id="KW-0648">Protein biosynthesis</keyword>
<evidence type="ECO:0000256" key="4">
    <source>
        <dbReference type="ARBA" id="ARBA00022840"/>
    </source>
</evidence>
<keyword evidence="11" id="KW-1185">Reference proteome</keyword>
<evidence type="ECO:0000256" key="2">
    <source>
        <dbReference type="ARBA" id="ARBA00022598"/>
    </source>
</evidence>
<proteinExistence type="inferred from homology"/>
<dbReference type="InterPro" id="IPR024088">
    <property type="entry name" value="Tyr-tRNA-ligase_bac-type"/>
</dbReference>
<dbReference type="Gene3D" id="3.40.50.620">
    <property type="entry name" value="HUPs"/>
    <property type="match status" value="1"/>
</dbReference>
<gene>
    <name evidence="10" type="primary">tyrS</name>
    <name evidence="10" type="ORF">ACFFRE_05525</name>
</gene>
<dbReference type="RefSeq" id="WP_248108616.1">
    <property type="nucleotide sequence ID" value="NZ_JAKHEX010000018.1"/>
</dbReference>
<sequence length="465" mass="50409">MSRLHASVQALLGLLARADLRDDAAVEDLLAESTARRQLDLSDLGPEEQAALLASRCTDLLPSPAAFAERVVRAHTAGRAFVAKFGIDPTGPEVHLGHAVPMILLSRVQRMGHRVVLIVGDLTARIGDPSGRSDERPPLSAEDIAANLASYEDQMRPFFDLASAEVRRNSEWLDQVTLPRLIEVTARLPVSMALQRDDFRQRLAAGQGLSLAELLYSVVMALDSVETRCDLEVGGIDQFLNLQMCRKVMELHGLEPELVATTPLLEGTDGSGAKMSKSRGNYVPLLAPPDEVFGKVMSIPDHLVRPWFEALSEWRDEELDLLTARLAAKEVRPVDVKRLLAGEVTAALHGLEAAMAARAEFAARFATRTYAQADLPVVSDLAAPLAASLRALGFAGSNGEIRRAAAQRGLRLVVEAEGGQEQVILETGDVLRPLADVLAERLGERLPAKAQLFVKLGRHLARVGQ</sequence>
<dbReference type="InterPro" id="IPR001412">
    <property type="entry name" value="aa-tRNA-synth_I_CS"/>
</dbReference>
<dbReference type="SUPFAM" id="SSF52374">
    <property type="entry name" value="Nucleotidylyl transferase"/>
    <property type="match status" value="1"/>
</dbReference>
<dbReference type="Pfam" id="PF00579">
    <property type="entry name" value="tRNA-synt_1b"/>
    <property type="match status" value="1"/>
</dbReference>
<evidence type="ECO:0000256" key="8">
    <source>
        <dbReference type="NCBIfam" id="TIGR00234"/>
    </source>
</evidence>
<keyword evidence="2 9" id="KW-0436">Ligase</keyword>
<dbReference type="PANTHER" id="PTHR11766:SF1">
    <property type="entry name" value="TYROSINE--TRNA LIGASE"/>
    <property type="match status" value="1"/>
</dbReference>
<comment type="caution">
    <text evidence="10">The sequence shown here is derived from an EMBL/GenBank/DDBJ whole genome shotgun (WGS) entry which is preliminary data.</text>
</comment>
<organism evidence="10 11">
    <name type="scientific">Aciditerrimonas ferrireducens</name>
    <dbReference type="NCBI Taxonomy" id="667306"/>
    <lineage>
        <taxon>Bacteria</taxon>
        <taxon>Bacillati</taxon>
        <taxon>Actinomycetota</taxon>
        <taxon>Acidimicrobiia</taxon>
        <taxon>Acidimicrobiales</taxon>
        <taxon>Acidimicrobiaceae</taxon>
        <taxon>Aciditerrimonas</taxon>
    </lineage>
</organism>